<dbReference type="Pfam" id="PF04335">
    <property type="entry name" value="VirB8"/>
    <property type="match status" value="1"/>
</dbReference>
<keyword evidence="3 6" id="KW-1133">Transmembrane helix</keyword>
<dbReference type="InterPro" id="IPR032710">
    <property type="entry name" value="NTF2-like_dom_sf"/>
</dbReference>
<gene>
    <name evidence="8" type="ORF">GCM10010995_15550</name>
</gene>
<comment type="subcellular location">
    <subcellularLocation>
        <location evidence="1">Membrane</location>
        <topology evidence="1">Single-pass membrane protein</topology>
    </subcellularLocation>
</comment>
<dbReference type="GO" id="GO:0016020">
    <property type="term" value="C:membrane"/>
    <property type="evidence" value="ECO:0007669"/>
    <property type="project" value="UniProtKB-SubCell"/>
</dbReference>
<dbReference type="EMBL" id="BMJS01000016">
    <property type="protein sequence ID" value="GGF99164.1"/>
    <property type="molecule type" value="Genomic_DNA"/>
</dbReference>
<dbReference type="SUPFAM" id="SSF54427">
    <property type="entry name" value="NTF2-like"/>
    <property type="match status" value="1"/>
</dbReference>
<feature type="domain" description="Bacterial virulence protein VirB8" evidence="7">
    <location>
        <begin position="71"/>
        <end position="268"/>
    </location>
</feature>
<feature type="transmembrane region" description="Helical" evidence="6">
    <location>
        <begin position="75"/>
        <end position="98"/>
    </location>
</feature>
<organism evidence="8 9">
    <name type="scientific">Cysteiniphilum litorale</name>
    <dbReference type="NCBI Taxonomy" id="2056700"/>
    <lineage>
        <taxon>Bacteria</taxon>
        <taxon>Pseudomonadati</taxon>
        <taxon>Pseudomonadota</taxon>
        <taxon>Gammaproteobacteria</taxon>
        <taxon>Thiotrichales</taxon>
        <taxon>Fastidiosibacteraceae</taxon>
        <taxon>Cysteiniphilum</taxon>
    </lineage>
</organism>
<keyword evidence="9" id="KW-1185">Reference proteome</keyword>
<evidence type="ECO:0000313" key="8">
    <source>
        <dbReference type="EMBL" id="GGF99164.1"/>
    </source>
</evidence>
<feature type="compositionally biased region" description="Polar residues" evidence="5">
    <location>
        <begin position="45"/>
        <end position="55"/>
    </location>
</feature>
<reference evidence="8" key="1">
    <citation type="journal article" date="2014" name="Int. J. Syst. Evol. Microbiol.">
        <title>Complete genome sequence of Corynebacterium casei LMG S-19264T (=DSM 44701T), isolated from a smear-ripened cheese.</title>
        <authorList>
            <consortium name="US DOE Joint Genome Institute (JGI-PGF)"/>
            <person name="Walter F."/>
            <person name="Albersmeier A."/>
            <person name="Kalinowski J."/>
            <person name="Ruckert C."/>
        </authorList>
    </citation>
    <scope>NUCLEOTIDE SEQUENCE</scope>
    <source>
        <strain evidence="8">CGMCC 1.15758</strain>
    </source>
</reference>
<evidence type="ECO:0000256" key="1">
    <source>
        <dbReference type="ARBA" id="ARBA00004167"/>
    </source>
</evidence>
<evidence type="ECO:0000256" key="3">
    <source>
        <dbReference type="ARBA" id="ARBA00022989"/>
    </source>
</evidence>
<dbReference type="OrthoDB" id="9778195at2"/>
<protein>
    <recommendedName>
        <fullName evidence="7">Bacterial virulence protein VirB8 domain-containing protein</fullName>
    </recommendedName>
</protein>
<evidence type="ECO:0000256" key="6">
    <source>
        <dbReference type="SAM" id="Phobius"/>
    </source>
</evidence>
<dbReference type="RefSeq" id="WP_117003142.1">
    <property type="nucleotide sequence ID" value="NZ_BMJS01000016.1"/>
</dbReference>
<dbReference type="CDD" id="cd16425">
    <property type="entry name" value="TrbF"/>
    <property type="match status" value="1"/>
</dbReference>
<keyword evidence="4 6" id="KW-0472">Membrane</keyword>
<dbReference type="InterPro" id="IPR035658">
    <property type="entry name" value="TrbF"/>
</dbReference>
<dbReference type="Proteomes" id="UP000636949">
    <property type="component" value="Unassembled WGS sequence"/>
</dbReference>
<name>A0A8J3E8J3_9GAMM</name>
<keyword evidence="2 6" id="KW-0812">Transmembrane</keyword>
<evidence type="ECO:0000256" key="5">
    <source>
        <dbReference type="SAM" id="MobiDB-lite"/>
    </source>
</evidence>
<comment type="caution">
    <text evidence="8">The sequence shown here is derived from an EMBL/GenBank/DDBJ whole genome shotgun (WGS) entry which is preliminary data.</text>
</comment>
<evidence type="ECO:0000313" key="9">
    <source>
        <dbReference type="Proteomes" id="UP000636949"/>
    </source>
</evidence>
<dbReference type="Gene3D" id="3.10.450.230">
    <property type="entry name" value="VirB8 protein"/>
    <property type="match status" value="1"/>
</dbReference>
<sequence>MSEQSKNTYGSFASFTSKAQDARHAGQTGKTGQDAVTGEHKKSIEGSSTSSGNQAQMGEMMRMLNSGRQESVKRLWTTVWILAVFSFVLLIASVMLYMTPKVYPVIVKVNGNNQILSIERAAQIDPHSITPEMHTYLIEQFVKNARQVSFDGHLQQDMIKSAYAYLQGAATQALEDFYEKRDPFKVAATETISVVINSVTPAVGGSPTSTQVRWSEITKDTQTGKVIANNQYTGVFTYKQNDEPPQGQDIALYNPMGFYITHISWSKDYRPDNQSTQ</sequence>
<accession>A0A8J3E8J3</accession>
<proteinExistence type="predicted"/>
<dbReference type="InterPro" id="IPR007430">
    <property type="entry name" value="VirB8"/>
</dbReference>
<feature type="region of interest" description="Disordered" evidence="5">
    <location>
        <begin position="18"/>
        <end position="55"/>
    </location>
</feature>
<evidence type="ECO:0000256" key="4">
    <source>
        <dbReference type="ARBA" id="ARBA00023136"/>
    </source>
</evidence>
<dbReference type="AlphaFoldDB" id="A0A8J3E8J3"/>
<evidence type="ECO:0000256" key="2">
    <source>
        <dbReference type="ARBA" id="ARBA00022692"/>
    </source>
</evidence>
<reference evidence="8" key="2">
    <citation type="submission" date="2020-09" db="EMBL/GenBank/DDBJ databases">
        <authorList>
            <person name="Sun Q."/>
            <person name="Zhou Y."/>
        </authorList>
    </citation>
    <scope>NUCLEOTIDE SEQUENCE</scope>
    <source>
        <strain evidence="8">CGMCC 1.15758</strain>
    </source>
</reference>
<evidence type="ECO:0000259" key="7">
    <source>
        <dbReference type="Pfam" id="PF04335"/>
    </source>
</evidence>